<evidence type="ECO:0000313" key="3">
    <source>
        <dbReference type="Proteomes" id="UP001388673"/>
    </source>
</evidence>
<evidence type="ECO:0008006" key="4">
    <source>
        <dbReference type="Google" id="ProtNLM"/>
    </source>
</evidence>
<keyword evidence="3" id="KW-1185">Reference proteome</keyword>
<dbReference type="EMBL" id="JBCAWK010000007">
    <property type="protein sequence ID" value="KAK8853254.1"/>
    <property type="molecule type" value="Genomic_DNA"/>
</dbReference>
<feature type="region of interest" description="Disordered" evidence="1">
    <location>
        <begin position="260"/>
        <end position="391"/>
    </location>
</feature>
<evidence type="ECO:0000256" key="1">
    <source>
        <dbReference type="SAM" id="MobiDB-lite"/>
    </source>
</evidence>
<name>A0AAW0YYI2_9TREE</name>
<gene>
    <name evidence="2" type="ORF">IAR55_003956</name>
</gene>
<feature type="region of interest" description="Disordered" evidence="1">
    <location>
        <begin position="86"/>
        <end position="145"/>
    </location>
</feature>
<feature type="compositionally biased region" description="Low complexity" evidence="1">
    <location>
        <begin position="277"/>
        <end position="286"/>
    </location>
</feature>
<feature type="compositionally biased region" description="Basic and acidic residues" evidence="1">
    <location>
        <begin position="373"/>
        <end position="382"/>
    </location>
</feature>
<sequence>MSLPGTSLTINPNSFSLPIPSSDPTLNHLLSVPPLLALSPAHQALHLARLRLLFSIPASPLYSPASGGGVRMNAWCHLCGGLRQGMGGARGRSTTTATQGGDGVRKAHRSNIPTAGRDDGERDNEDEHGPPTIGASKKRKRTDPKCTTCGAVYERPKPDPATLAEFLPARKTRRIAKAEAQSLAEATSSIQTETTMASLVEAHMDDDKKSKLEKEKEIKAKVDSLAMKDIDIGFDPMNMTISPFQELGKQVASILGVATPTPSVSASSPTLTRIHTPDTTTSATSTVRRSELDTKSNHVPTIPSKPSPLQHRSLAHIPNSSPNLPTYPQPPPVRPVSPQGLGTKGKGVKSSSVGTTVGAGKKKKKSGLAKLLAENKEREEMTKGQGGMWGF</sequence>
<dbReference type="GeneID" id="92181214"/>
<dbReference type="RefSeq" id="XP_066802440.1">
    <property type="nucleotide sequence ID" value="XM_066947061.1"/>
</dbReference>
<protein>
    <recommendedName>
        <fullName evidence="4">GATA-type domain-containing protein</fullName>
    </recommendedName>
</protein>
<feature type="compositionally biased region" description="Pro residues" evidence="1">
    <location>
        <begin position="325"/>
        <end position="335"/>
    </location>
</feature>
<dbReference type="KEGG" id="kne:92181214"/>
<feature type="compositionally biased region" description="Basic and acidic residues" evidence="1">
    <location>
        <begin position="116"/>
        <end position="129"/>
    </location>
</feature>
<organism evidence="2 3">
    <name type="scientific">Kwoniella newhampshirensis</name>
    <dbReference type="NCBI Taxonomy" id="1651941"/>
    <lineage>
        <taxon>Eukaryota</taxon>
        <taxon>Fungi</taxon>
        <taxon>Dikarya</taxon>
        <taxon>Basidiomycota</taxon>
        <taxon>Agaricomycotina</taxon>
        <taxon>Tremellomycetes</taxon>
        <taxon>Tremellales</taxon>
        <taxon>Cryptococcaceae</taxon>
        <taxon>Kwoniella</taxon>
    </lineage>
</organism>
<reference evidence="2 3" key="1">
    <citation type="journal article" date="2024" name="bioRxiv">
        <title>Comparative genomics of Cryptococcus and Kwoniella reveals pathogenesis evolution and contrasting karyotype dynamics via intercentromeric recombination or chromosome fusion.</title>
        <authorList>
            <person name="Coelho M.A."/>
            <person name="David-Palma M."/>
            <person name="Shea T."/>
            <person name="Bowers K."/>
            <person name="McGinley-Smith S."/>
            <person name="Mohammad A.W."/>
            <person name="Gnirke A."/>
            <person name="Yurkov A.M."/>
            <person name="Nowrousian M."/>
            <person name="Sun S."/>
            <person name="Cuomo C.A."/>
            <person name="Heitman J."/>
        </authorList>
    </citation>
    <scope>NUCLEOTIDE SEQUENCE [LARGE SCALE GENOMIC DNA]</scope>
    <source>
        <strain evidence="2 3">CBS 13917</strain>
    </source>
</reference>
<dbReference type="AlphaFoldDB" id="A0AAW0YYI2"/>
<feature type="compositionally biased region" description="Low complexity" evidence="1">
    <location>
        <begin position="260"/>
        <end position="270"/>
    </location>
</feature>
<proteinExistence type="predicted"/>
<accession>A0AAW0YYI2</accession>
<dbReference type="Proteomes" id="UP001388673">
    <property type="component" value="Unassembled WGS sequence"/>
</dbReference>
<comment type="caution">
    <text evidence="2">The sequence shown here is derived from an EMBL/GenBank/DDBJ whole genome shotgun (WGS) entry which is preliminary data.</text>
</comment>
<evidence type="ECO:0000313" key="2">
    <source>
        <dbReference type="EMBL" id="KAK8853254.1"/>
    </source>
</evidence>